<proteinExistence type="predicted"/>
<accession>A0AAE9SAP8</accession>
<organism evidence="1 2">
    <name type="scientific">Acinetobacter pittii</name>
    <name type="common">Acinetobacter genomosp. 3</name>
    <dbReference type="NCBI Taxonomy" id="48296"/>
    <lineage>
        <taxon>Bacteria</taxon>
        <taxon>Pseudomonadati</taxon>
        <taxon>Pseudomonadota</taxon>
        <taxon>Gammaproteobacteria</taxon>
        <taxon>Moraxellales</taxon>
        <taxon>Moraxellaceae</taxon>
        <taxon>Acinetobacter</taxon>
        <taxon>Acinetobacter calcoaceticus/baumannii complex</taxon>
    </lineage>
</organism>
<dbReference type="EMBL" id="CP095407">
    <property type="protein sequence ID" value="USU96310.1"/>
    <property type="molecule type" value="Genomic_DNA"/>
</dbReference>
<name>A0AAE9SAP8_ACIPI</name>
<dbReference type="AlphaFoldDB" id="A0AAE9SAP8"/>
<sequence>MNAVEFMKEYGIEKARFVIGSAEVGGVVTPKILDLKKLVQSLELIEQIGGVEVAKGKVFIADFNDFNDFNDFKMIKFLIGNKDFVVHIKRVQEAIADHEAVNGNEIDPLIKLKAGLTKLRDKFINDAHALTLLGDLDKSRVYNGIANQLDHLLKGGA</sequence>
<dbReference type="Proteomes" id="UP001055514">
    <property type="component" value="Chromosome"/>
</dbReference>
<evidence type="ECO:0000313" key="2">
    <source>
        <dbReference type="Proteomes" id="UP001055514"/>
    </source>
</evidence>
<evidence type="ECO:0000313" key="1">
    <source>
        <dbReference type="EMBL" id="USU96310.1"/>
    </source>
</evidence>
<protein>
    <submittedName>
        <fullName evidence="1">Uncharacterized protein</fullName>
    </submittedName>
</protein>
<dbReference type="RefSeq" id="WP_032070677.1">
    <property type="nucleotide sequence ID" value="NZ_BBTX01000061.1"/>
</dbReference>
<gene>
    <name evidence="1" type="ORF">MWH18_08660</name>
</gene>
<reference evidence="1" key="1">
    <citation type="submission" date="2022-04" db="EMBL/GenBank/DDBJ databases">
        <title>Emergence of ST220 Acinetobacter pittii strain in bloodstream infection, which co-producing chromosomal NDM-1 and OXA-820 carbapenemases.</title>
        <authorList>
            <person name="Tian C."/>
            <person name="Xing M."/>
            <person name="Fu L."/>
            <person name="Xia D."/>
        </authorList>
    </citation>
    <scope>NUCLEOTIDE SEQUENCE</scope>
    <source>
        <strain evidence="1">TCM</strain>
    </source>
</reference>